<dbReference type="HOGENOM" id="CLU_360920_0_0_1"/>
<feature type="compositionally biased region" description="Acidic residues" evidence="8">
    <location>
        <begin position="228"/>
        <end position="238"/>
    </location>
</feature>
<keyword evidence="5 7" id="KW-0234">DNA repair</keyword>
<keyword evidence="3 7" id="KW-0227">DNA damage</keyword>
<evidence type="ECO:0000256" key="8">
    <source>
        <dbReference type="SAM" id="MobiDB-lite"/>
    </source>
</evidence>
<dbReference type="InterPro" id="IPR027786">
    <property type="entry name" value="Nse4/EID"/>
</dbReference>
<dbReference type="InterPro" id="IPR029225">
    <property type="entry name" value="Nse4_Nse3-bd"/>
</dbReference>
<comment type="function">
    <text evidence="7">Component of the SMC5-SMC6 complex, that promotes sister chromatid alignment after DNA damage and facilitates double-stranded DNA breaks (DSBs) repair via homologous recombination between sister chromatids.</text>
</comment>
<evidence type="ECO:0000313" key="12">
    <source>
        <dbReference type="Proteomes" id="UP000018001"/>
    </source>
</evidence>
<proteinExistence type="inferred from homology"/>
<reference evidence="12" key="1">
    <citation type="journal article" date="2014" name="Genome Announc.">
        <title>Draft genome sequence of the formaldehyde-resistant fungus Byssochlamys spectabilis No. 5 (anamorph Paecilomyces variotii No. 5) (NBRC109023).</title>
        <authorList>
            <person name="Oka T."/>
            <person name="Ekino K."/>
            <person name="Fukuda K."/>
            <person name="Nomura Y."/>
        </authorList>
    </citation>
    <scope>NUCLEOTIDE SEQUENCE [LARGE SCALE GENOMIC DNA]</scope>
    <source>
        <strain evidence="12">No. 5 / NBRC 109023</strain>
    </source>
</reference>
<dbReference type="OrthoDB" id="421671at2759"/>
<dbReference type="InParanoid" id="V5FZX5"/>
<dbReference type="InterPro" id="IPR014854">
    <property type="entry name" value="Nse4_C"/>
</dbReference>
<accession>V5FZX5</accession>
<dbReference type="PANTHER" id="PTHR16140">
    <property type="entry name" value="NON-STRUCTURAL MAINTENANCE OF CHROMOSOMES ELEMENT 4"/>
    <property type="match status" value="1"/>
</dbReference>
<comment type="caution">
    <text evidence="11">The sequence shown here is derived from an EMBL/GenBank/DDBJ whole genome shotgun (WGS) entry which is preliminary data.</text>
</comment>
<dbReference type="eggNOG" id="KOG2866">
    <property type="taxonomic scope" value="Eukaryota"/>
</dbReference>
<feature type="compositionally biased region" description="Basic and acidic residues" evidence="8">
    <location>
        <begin position="32"/>
        <end position="52"/>
    </location>
</feature>
<dbReference type="Pfam" id="PF15412">
    <property type="entry name" value="Nse4-Nse3_bdg"/>
    <property type="match status" value="1"/>
</dbReference>
<protein>
    <recommendedName>
        <fullName evidence="7">Non-structural maintenance of chromosomes element 4</fullName>
    </recommendedName>
</protein>
<gene>
    <name evidence="11" type="ORF">PVAR5_6323</name>
</gene>
<feature type="region of interest" description="Disordered" evidence="8">
    <location>
        <begin position="280"/>
        <end position="302"/>
    </location>
</feature>
<feature type="region of interest" description="Disordered" evidence="8">
    <location>
        <begin position="207"/>
        <end position="238"/>
    </location>
</feature>
<evidence type="ECO:0000256" key="2">
    <source>
        <dbReference type="ARBA" id="ARBA00008997"/>
    </source>
</evidence>
<dbReference type="PANTHER" id="PTHR16140:SF0">
    <property type="entry name" value="NON-STRUCTURAL MAINTENANCE OF CHROMOSOMES ELEMENT 4"/>
    <property type="match status" value="1"/>
</dbReference>
<dbReference type="GO" id="GO:0005634">
    <property type="term" value="C:nucleus"/>
    <property type="evidence" value="ECO:0007669"/>
    <property type="project" value="UniProtKB-SubCell"/>
</dbReference>
<comment type="similarity">
    <text evidence="2 7">Belongs to the NSE4 family.</text>
</comment>
<organism evidence="11 12">
    <name type="scientific">Byssochlamys spectabilis (strain No. 5 / NBRC 109023)</name>
    <name type="common">Paecilomyces variotii</name>
    <dbReference type="NCBI Taxonomy" id="1356009"/>
    <lineage>
        <taxon>Eukaryota</taxon>
        <taxon>Fungi</taxon>
        <taxon>Dikarya</taxon>
        <taxon>Ascomycota</taxon>
        <taxon>Pezizomycotina</taxon>
        <taxon>Eurotiomycetes</taxon>
        <taxon>Eurotiomycetidae</taxon>
        <taxon>Eurotiales</taxon>
        <taxon>Thermoascaceae</taxon>
        <taxon>Paecilomyces</taxon>
    </lineage>
</organism>
<evidence type="ECO:0000256" key="6">
    <source>
        <dbReference type="ARBA" id="ARBA00023242"/>
    </source>
</evidence>
<evidence type="ECO:0000259" key="9">
    <source>
        <dbReference type="Pfam" id="PF08743"/>
    </source>
</evidence>
<keyword evidence="12" id="KW-1185">Reference proteome</keyword>
<dbReference type="SUPFAM" id="SSF56281">
    <property type="entry name" value="Metallo-hydrolase/oxidoreductase"/>
    <property type="match status" value="1"/>
</dbReference>
<evidence type="ECO:0000256" key="1">
    <source>
        <dbReference type="ARBA" id="ARBA00004123"/>
    </source>
</evidence>
<keyword evidence="4 7" id="KW-0233">DNA recombination</keyword>
<dbReference type="Pfam" id="PF08743">
    <property type="entry name" value="Nse4_C"/>
    <property type="match status" value="1"/>
</dbReference>
<dbReference type="InterPro" id="IPR025638">
    <property type="entry name" value="DUF4336"/>
</dbReference>
<feature type="domain" description="Nse4/EID protein Nse3/MAGE-binding" evidence="10">
    <location>
        <begin position="163"/>
        <end position="227"/>
    </location>
</feature>
<evidence type="ECO:0000313" key="11">
    <source>
        <dbReference type="EMBL" id="GAD97643.1"/>
    </source>
</evidence>
<dbReference type="Proteomes" id="UP000018001">
    <property type="component" value="Unassembled WGS sequence"/>
</dbReference>
<evidence type="ECO:0000256" key="4">
    <source>
        <dbReference type="ARBA" id="ARBA00023172"/>
    </source>
</evidence>
<comment type="subcellular location">
    <subcellularLocation>
        <location evidence="1 7">Nucleus</location>
    </subcellularLocation>
</comment>
<evidence type="ECO:0000256" key="7">
    <source>
        <dbReference type="RuleBase" id="RU365071"/>
    </source>
</evidence>
<evidence type="ECO:0000256" key="3">
    <source>
        <dbReference type="ARBA" id="ARBA00022763"/>
    </source>
</evidence>
<dbReference type="Pfam" id="PF14234">
    <property type="entry name" value="DUF4336"/>
    <property type="match status" value="1"/>
</dbReference>
<feature type="region of interest" description="Disordered" evidence="8">
    <location>
        <begin position="1"/>
        <end position="110"/>
    </location>
</feature>
<comment type="subunit">
    <text evidence="7">Component of the SMC5-SMC6 complex.</text>
</comment>
<sequence>MARIARTRAHPPPEQTDDGSDVSASSSQERSAISDKENRTSSRRQSGTEKRKQSQTMAPGQPTASSNSAVNKRRRLAERTVNTQLATQSQSRRSQVTDKDFYDPDQDEDERRRIRKGLRDLSRELHDSRSEYLQTGNSGLIDTVEKANELFYHVKQTADATIDSRLLVNAADLSYKKTAQLTLGDTAAGIDVDEFVSKCISFMRSAPEDDASAIPSSTQRRRQQRAVEEEDDSDDDQGDALNWNWLGCTACVPHNYRPAVSGFLLGPLSVQKRVRQVTQRRARERIDPSQAVQPQELQEEDLDKQETSNLTAMCSNINKLLVKIQKEGQESVERKLSGAPNVTDEMVQDVMSKYNVADDGGVPLFRFCVNPRSFGQTVENLFYVSFLVRDGSAGVSMDSRGLLTLQAAKPYAPSEAQRRGIQKHQAVFSLDFETWHDLIEVYKITESLIPHREEEEHLQNQSRGCFPLAPQKAEVHTGGSIIILFISSHSIAQLLYLKSQTIDRAGMASKLFPGNPSDVMVIRKVTPDIVTLSVPFSRFGLIKFGGRGTLVKLSSGSLAVFSPVALTPEVRDAITSLGGGPVKYIAAPDMEHHLYVTRWKEAYPDAQVLAPEGLKEKRQSNPEFKDTELTHIFTPENKDKLQVSDEFDSEFETEYVDGHVSRELVFLHKRSRTLIEADLLFNLPATEQYSKSGTSPKSGILTKIIAPLMSTVPPATWQKRFIWHLTVADRQRYRKSIQRIDQWDFDRLIPCHGDVIETGAKGVFRNIMEWFLQDK</sequence>
<dbReference type="Gene3D" id="3.60.15.10">
    <property type="entry name" value="Ribonuclease Z/Hydroxyacylglutathione hydrolase-like"/>
    <property type="match status" value="1"/>
</dbReference>
<feature type="compositionally biased region" description="Low complexity" evidence="8">
    <location>
        <begin position="21"/>
        <end position="31"/>
    </location>
</feature>
<dbReference type="AlphaFoldDB" id="V5FZX5"/>
<evidence type="ECO:0000256" key="5">
    <source>
        <dbReference type="ARBA" id="ARBA00023204"/>
    </source>
</evidence>
<dbReference type="InterPro" id="IPR036866">
    <property type="entry name" value="RibonucZ/Hydroxyglut_hydro"/>
</dbReference>
<feature type="compositionally biased region" description="Polar residues" evidence="8">
    <location>
        <begin position="54"/>
        <end position="70"/>
    </location>
</feature>
<name>V5FZX5_BYSSN</name>
<dbReference type="GO" id="GO:0006310">
    <property type="term" value="P:DNA recombination"/>
    <property type="evidence" value="ECO:0007669"/>
    <property type="project" value="UniProtKB-UniRule"/>
</dbReference>
<dbReference type="GO" id="GO:0030915">
    <property type="term" value="C:Smc5-Smc6 complex"/>
    <property type="evidence" value="ECO:0007669"/>
    <property type="project" value="UniProtKB-UniRule"/>
</dbReference>
<dbReference type="EMBL" id="BAUL01000208">
    <property type="protein sequence ID" value="GAD97643.1"/>
    <property type="molecule type" value="Genomic_DNA"/>
</dbReference>
<evidence type="ECO:0000259" key="10">
    <source>
        <dbReference type="Pfam" id="PF15412"/>
    </source>
</evidence>
<feature type="compositionally biased region" description="Polar residues" evidence="8">
    <location>
        <begin position="80"/>
        <end position="94"/>
    </location>
</feature>
<feature type="domain" description="Non-structural maintenance of chromosome element 4 C-terminal" evidence="9">
    <location>
        <begin position="362"/>
        <end position="449"/>
    </location>
</feature>
<keyword evidence="6 7" id="KW-0539">Nucleus</keyword>
<dbReference type="GO" id="GO:0006281">
    <property type="term" value="P:DNA repair"/>
    <property type="evidence" value="ECO:0007669"/>
    <property type="project" value="UniProtKB-UniRule"/>
</dbReference>